<keyword evidence="2" id="KW-1133">Transmembrane helix</keyword>
<evidence type="ECO:0000256" key="2">
    <source>
        <dbReference type="SAM" id="Phobius"/>
    </source>
</evidence>
<evidence type="ECO:0000256" key="1">
    <source>
        <dbReference type="SAM" id="MobiDB-lite"/>
    </source>
</evidence>
<evidence type="ECO:0000313" key="4">
    <source>
        <dbReference type="Proteomes" id="UP001215598"/>
    </source>
</evidence>
<feature type="compositionally biased region" description="Gly residues" evidence="1">
    <location>
        <begin position="9"/>
        <end position="18"/>
    </location>
</feature>
<dbReference type="Proteomes" id="UP001215598">
    <property type="component" value="Unassembled WGS sequence"/>
</dbReference>
<keyword evidence="2" id="KW-0472">Membrane</keyword>
<feature type="transmembrane region" description="Helical" evidence="2">
    <location>
        <begin position="84"/>
        <end position="108"/>
    </location>
</feature>
<name>A0AAD7HN10_9AGAR</name>
<comment type="caution">
    <text evidence="3">The sequence shown here is derived from an EMBL/GenBank/DDBJ whole genome shotgun (WGS) entry which is preliminary data.</text>
</comment>
<evidence type="ECO:0000313" key="3">
    <source>
        <dbReference type="EMBL" id="KAJ7723531.1"/>
    </source>
</evidence>
<feature type="region of interest" description="Disordered" evidence="1">
    <location>
        <begin position="185"/>
        <end position="214"/>
    </location>
</feature>
<gene>
    <name evidence="3" type="ORF">B0H16DRAFT_338908</name>
</gene>
<dbReference type="AlphaFoldDB" id="A0AAD7HN10"/>
<dbReference type="EMBL" id="JARKIB010000210">
    <property type="protein sequence ID" value="KAJ7723531.1"/>
    <property type="molecule type" value="Genomic_DNA"/>
</dbReference>
<proteinExistence type="predicted"/>
<keyword evidence="4" id="KW-1185">Reference proteome</keyword>
<protein>
    <submittedName>
        <fullName evidence="3">Uncharacterized protein</fullName>
    </submittedName>
</protein>
<sequence>MSLSSNLGGFNGGNGGGGDNRDPFFPPPPQTFSPPNFSTSSSAAISSTLLSSSASSSASGATMMMFNQPTGIPPPHSSKRTLPLGLIIGTSVGALILGGLLVTAFFLLRRRAQRNRRAISKDDEEKQGMLETPAISPPQNTKVVDWIRRNRVSVSSISSFSSPTVLESVGGRTSFSEYSQASALASGASGELGGDGVTRPPWLYRAPGLDQIKE</sequence>
<accession>A0AAD7HN10</accession>
<feature type="region of interest" description="Disordered" evidence="1">
    <location>
        <begin position="1"/>
        <end position="40"/>
    </location>
</feature>
<organism evidence="3 4">
    <name type="scientific">Mycena metata</name>
    <dbReference type="NCBI Taxonomy" id="1033252"/>
    <lineage>
        <taxon>Eukaryota</taxon>
        <taxon>Fungi</taxon>
        <taxon>Dikarya</taxon>
        <taxon>Basidiomycota</taxon>
        <taxon>Agaricomycotina</taxon>
        <taxon>Agaricomycetes</taxon>
        <taxon>Agaricomycetidae</taxon>
        <taxon>Agaricales</taxon>
        <taxon>Marasmiineae</taxon>
        <taxon>Mycenaceae</taxon>
        <taxon>Mycena</taxon>
    </lineage>
</organism>
<keyword evidence="2" id="KW-0812">Transmembrane</keyword>
<reference evidence="3" key="1">
    <citation type="submission" date="2023-03" db="EMBL/GenBank/DDBJ databases">
        <title>Massive genome expansion in bonnet fungi (Mycena s.s.) driven by repeated elements and novel gene families across ecological guilds.</title>
        <authorList>
            <consortium name="Lawrence Berkeley National Laboratory"/>
            <person name="Harder C.B."/>
            <person name="Miyauchi S."/>
            <person name="Viragh M."/>
            <person name="Kuo A."/>
            <person name="Thoen E."/>
            <person name="Andreopoulos B."/>
            <person name="Lu D."/>
            <person name="Skrede I."/>
            <person name="Drula E."/>
            <person name="Henrissat B."/>
            <person name="Morin E."/>
            <person name="Kohler A."/>
            <person name="Barry K."/>
            <person name="LaButti K."/>
            <person name="Morin E."/>
            <person name="Salamov A."/>
            <person name="Lipzen A."/>
            <person name="Mereny Z."/>
            <person name="Hegedus B."/>
            <person name="Baldrian P."/>
            <person name="Stursova M."/>
            <person name="Weitz H."/>
            <person name="Taylor A."/>
            <person name="Grigoriev I.V."/>
            <person name="Nagy L.G."/>
            <person name="Martin F."/>
            <person name="Kauserud H."/>
        </authorList>
    </citation>
    <scope>NUCLEOTIDE SEQUENCE</scope>
    <source>
        <strain evidence="3">CBHHK182m</strain>
    </source>
</reference>